<name>A0A059AU76_EUCGR</name>
<evidence type="ECO:0000256" key="5">
    <source>
        <dbReference type="RuleBase" id="RU362057"/>
    </source>
</evidence>
<keyword evidence="3 4" id="KW-0808">Transferase</keyword>
<dbReference type="OMA" id="WVQSLWP"/>
<organism evidence="6">
    <name type="scientific">Eucalyptus grandis</name>
    <name type="common">Flooded gum</name>
    <dbReference type="NCBI Taxonomy" id="71139"/>
    <lineage>
        <taxon>Eukaryota</taxon>
        <taxon>Viridiplantae</taxon>
        <taxon>Streptophyta</taxon>
        <taxon>Embryophyta</taxon>
        <taxon>Tracheophyta</taxon>
        <taxon>Spermatophyta</taxon>
        <taxon>Magnoliopsida</taxon>
        <taxon>eudicotyledons</taxon>
        <taxon>Gunneridae</taxon>
        <taxon>Pentapetalae</taxon>
        <taxon>rosids</taxon>
        <taxon>malvids</taxon>
        <taxon>Myrtales</taxon>
        <taxon>Myrtaceae</taxon>
        <taxon>Myrtoideae</taxon>
        <taxon>Eucalypteae</taxon>
        <taxon>Eucalyptus</taxon>
    </lineage>
</organism>
<dbReference type="InterPro" id="IPR002213">
    <property type="entry name" value="UDP_glucos_trans"/>
</dbReference>
<dbReference type="CDD" id="cd03784">
    <property type="entry name" value="GT1_Gtf-like"/>
    <property type="match status" value="1"/>
</dbReference>
<evidence type="ECO:0000313" key="6">
    <source>
        <dbReference type="EMBL" id="KCW57502.1"/>
    </source>
</evidence>
<evidence type="ECO:0000256" key="2">
    <source>
        <dbReference type="ARBA" id="ARBA00022676"/>
    </source>
</evidence>
<dbReference type="InterPro" id="IPR035595">
    <property type="entry name" value="UDP_glycos_trans_CS"/>
</dbReference>
<dbReference type="KEGG" id="egr:104456181"/>
<comment type="similarity">
    <text evidence="1 4">Belongs to the UDP-glycosyltransferase family.</text>
</comment>
<dbReference type="PANTHER" id="PTHR11926">
    <property type="entry name" value="GLUCOSYL/GLUCURONOSYL TRANSFERASES"/>
    <property type="match status" value="1"/>
</dbReference>
<dbReference type="EMBL" id="KK198760">
    <property type="protein sequence ID" value="KCW57502.1"/>
    <property type="molecule type" value="Genomic_DNA"/>
</dbReference>
<gene>
    <name evidence="6" type="ORF">EUGRSUZ_H00273</name>
</gene>
<evidence type="ECO:0000256" key="4">
    <source>
        <dbReference type="RuleBase" id="RU003718"/>
    </source>
</evidence>
<keyword evidence="2 4" id="KW-0328">Glycosyltransferase</keyword>
<protein>
    <recommendedName>
        <fullName evidence="5">Glycosyltransferase</fullName>
        <ecNumber evidence="5">2.4.1.-</ecNumber>
    </recommendedName>
</protein>
<dbReference type="GO" id="GO:0080044">
    <property type="term" value="F:quercetin 7-O-glucosyltransferase activity"/>
    <property type="evidence" value="ECO:0000318"/>
    <property type="project" value="GO_Central"/>
</dbReference>
<dbReference type="eggNOG" id="KOG1192">
    <property type="taxonomic scope" value="Eukaryota"/>
</dbReference>
<evidence type="ECO:0000256" key="1">
    <source>
        <dbReference type="ARBA" id="ARBA00009995"/>
    </source>
</evidence>
<dbReference type="Pfam" id="PF00201">
    <property type="entry name" value="UDPGT"/>
    <property type="match status" value="1"/>
</dbReference>
<dbReference type="AlphaFoldDB" id="A0A059AU76"/>
<dbReference type="FunFam" id="3.40.50.2000:FF:000019">
    <property type="entry name" value="Glycosyltransferase"/>
    <property type="match status" value="1"/>
</dbReference>
<accession>A0A059AU76</accession>
<dbReference type="EC" id="2.4.1.-" evidence="5"/>
<proteinExistence type="inferred from homology"/>
<dbReference type="SUPFAM" id="SSF53756">
    <property type="entry name" value="UDP-Glycosyltransferase/glycogen phosphorylase"/>
    <property type="match status" value="1"/>
</dbReference>
<dbReference type="Gramene" id="KCW57502">
    <property type="protein sequence ID" value="KCW57502"/>
    <property type="gene ID" value="EUGRSUZ_H00273"/>
</dbReference>
<dbReference type="GO" id="GO:0005737">
    <property type="term" value="C:cytoplasm"/>
    <property type="evidence" value="ECO:0000318"/>
    <property type="project" value="GO_Central"/>
</dbReference>
<dbReference type="PANTHER" id="PTHR11926:SF1560">
    <property type="entry name" value="UDP-GLYCOSYLTRANSFERASE 74E1-RELATED"/>
    <property type="match status" value="1"/>
</dbReference>
<reference evidence="6" key="1">
    <citation type="submission" date="2013-07" db="EMBL/GenBank/DDBJ databases">
        <title>The genome of Eucalyptus grandis.</title>
        <authorList>
            <person name="Schmutz J."/>
            <person name="Hayes R."/>
            <person name="Myburg A."/>
            <person name="Tuskan G."/>
            <person name="Grattapaglia D."/>
            <person name="Rokhsar D.S."/>
        </authorList>
    </citation>
    <scope>NUCLEOTIDE SEQUENCE</scope>
    <source>
        <tissue evidence="6">Leaf extractions</tissue>
    </source>
</reference>
<dbReference type="Gene3D" id="3.40.50.2000">
    <property type="entry name" value="Glycogen Phosphorylase B"/>
    <property type="match status" value="2"/>
</dbReference>
<dbReference type="InParanoid" id="A0A059AU76"/>
<dbReference type="PROSITE" id="PS00375">
    <property type="entry name" value="UDPGT"/>
    <property type="match status" value="1"/>
</dbReference>
<sequence>MSSSREGICPSNRQPTMYPAKDIHVLVLAHPVQGHINPMLQFSKRLASKGLKVTFLIPISTKKSLNLVNASSIQVEYISDGFDTVEADKLSTKEYLEHFRLSVSQSLSDFIQKHQSCQENPAKVLIYDSFDSWALDVAIEHGMHGASFFTQSCVVSCIYYLVHQGTVKLPLDAVDGQGRVLCDPPVMSVLGMNDFPSFVADVHKYPGVLDIVLGQFSNFRKAKWLLFNTFTELEEELVNWMGNQWSMMTVGPTIPSVYMDKRLEDDTGYGLSLFKPEAEACLRWLDSKPPCSTVYVSFGSLASLGEDQMEELASGLRSMKSHFLWVVRESEEKKLPRNFLQELGLDDDKKGLVVRWSNQLQVLSHVSVGCFMTHCGWNSTLEALSLGVPMVVMPQWTDQPTNATFIVEVWKVGLRVRANERGVVTGEEIESCVNEIMEGGERGKEIRENSLGWKELAKRAIDEGGSSEKNIQEFVSNVLDLCT</sequence>
<dbReference type="GO" id="GO:0080043">
    <property type="term" value="F:quercetin 3-O-glucosyltransferase activity"/>
    <property type="evidence" value="ECO:0000318"/>
    <property type="project" value="GO_Central"/>
</dbReference>
<evidence type="ECO:0000256" key="3">
    <source>
        <dbReference type="ARBA" id="ARBA00022679"/>
    </source>
</evidence>
<dbReference type="OrthoDB" id="5835829at2759"/>